<dbReference type="Gene3D" id="2.70.70.10">
    <property type="entry name" value="Glucose Permease (Domain IIA)"/>
    <property type="match status" value="1"/>
</dbReference>
<dbReference type="PANTHER" id="PTHR21666:SF270">
    <property type="entry name" value="MUREIN HYDROLASE ACTIVATOR ENVC"/>
    <property type="match status" value="1"/>
</dbReference>
<dbReference type="Pfam" id="PF01551">
    <property type="entry name" value="Peptidase_M23"/>
    <property type="match status" value="1"/>
</dbReference>
<feature type="domain" description="M23ase beta-sheet core" evidence="1">
    <location>
        <begin position="147"/>
        <end position="218"/>
    </location>
</feature>
<evidence type="ECO:0000259" key="1">
    <source>
        <dbReference type="Pfam" id="PF01551"/>
    </source>
</evidence>
<dbReference type="InterPro" id="IPR050570">
    <property type="entry name" value="Cell_wall_metabolism_enzyme"/>
</dbReference>
<proteinExistence type="predicted"/>
<dbReference type="CDD" id="cd12797">
    <property type="entry name" value="M23_peptidase"/>
    <property type="match status" value="1"/>
</dbReference>
<dbReference type="EMBL" id="UINC01174303">
    <property type="protein sequence ID" value="SVD80351.1"/>
    <property type="molecule type" value="Genomic_DNA"/>
</dbReference>
<dbReference type="GO" id="GO:0004222">
    <property type="term" value="F:metalloendopeptidase activity"/>
    <property type="evidence" value="ECO:0007669"/>
    <property type="project" value="TreeGrafter"/>
</dbReference>
<reference evidence="2" key="1">
    <citation type="submission" date="2018-05" db="EMBL/GenBank/DDBJ databases">
        <authorList>
            <person name="Lanie J.A."/>
            <person name="Ng W.-L."/>
            <person name="Kazmierczak K.M."/>
            <person name="Andrzejewski T.M."/>
            <person name="Davidsen T.M."/>
            <person name="Wayne K.J."/>
            <person name="Tettelin H."/>
            <person name="Glass J.I."/>
            <person name="Rusch D."/>
            <person name="Podicherti R."/>
            <person name="Tsui H.-C.T."/>
            <person name="Winkler M.E."/>
        </authorList>
    </citation>
    <scope>NUCLEOTIDE SEQUENCE</scope>
</reference>
<accession>A0A382YBW5</accession>
<dbReference type="PANTHER" id="PTHR21666">
    <property type="entry name" value="PEPTIDASE-RELATED"/>
    <property type="match status" value="1"/>
</dbReference>
<organism evidence="2">
    <name type="scientific">marine metagenome</name>
    <dbReference type="NCBI Taxonomy" id="408172"/>
    <lineage>
        <taxon>unclassified sequences</taxon>
        <taxon>metagenomes</taxon>
        <taxon>ecological metagenomes</taxon>
    </lineage>
</organism>
<protein>
    <recommendedName>
        <fullName evidence="1">M23ase beta-sheet core domain-containing protein</fullName>
    </recommendedName>
</protein>
<sequence length="248" mass="27611">LISMKFIFSYYFFGCVLFAQSVDDPKNSILSVISNLNTKDTPEIIPETFDLAWVDSLRLQLPCDNVPPPKRTMRLPNAPRDYRSGTHRGIDFFANWGTPVKAVSDGIVIRADHGHEEVPADFRVNMLSASAKVGNTPSDIFNSILLGRAIFLDHGFDLIPGFRVITIYAHLSHIDKNIIPGAVIKAGDVMGQSGNSGTRESTVGLKDGAHLHWEMILQKGEQEIYLGKDVPNPQLYAMLRRIFYKANP</sequence>
<dbReference type="InterPro" id="IPR016047">
    <property type="entry name" value="M23ase_b-sheet_dom"/>
</dbReference>
<dbReference type="SUPFAM" id="SSF51261">
    <property type="entry name" value="Duplicated hybrid motif"/>
    <property type="match status" value="1"/>
</dbReference>
<name>A0A382YBW5_9ZZZZ</name>
<evidence type="ECO:0000313" key="2">
    <source>
        <dbReference type="EMBL" id="SVD80351.1"/>
    </source>
</evidence>
<dbReference type="InterPro" id="IPR011055">
    <property type="entry name" value="Dup_hybrid_motif"/>
</dbReference>
<feature type="non-terminal residue" evidence="2">
    <location>
        <position position="1"/>
    </location>
</feature>
<gene>
    <name evidence="2" type="ORF">METZ01_LOCUS433205</name>
</gene>
<dbReference type="AlphaFoldDB" id="A0A382YBW5"/>